<feature type="region of interest" description="Disordered" evidence="1">
    <location>
        <begin position="1"/>
        <end position="27"/>
    </location>
</feature>
<comment type="caution">
    <text evidence="2">The sequence shown here is derived from an EMBL/GenBank/DDBJ whole genome shotgun (WGS) entry which is preliminary data.</text>
</comment>
<evidence type="ECO:0000313" key="3">
    <source>
        <dbReference type="Proteomes" id="UP000721236"/>
    </source>
</evidence>
<evidence type="ECO:0000313" key="2">
    <source>
        <dbReference type="EMBL" id="CAG9166041.1"/>
    </source>
</evidence>
<name>A0ABM8WFD2_9BURK</name>
<gene>
    <name evidence="2" type="ORF">LMG21510_00272</name>
</gene>
<reference evidence="2 3" key="1">
    <citation type="submission" date="2021-08" db="EMBL/GenBank/DDBJ databases">
        <authorList>
            <person name="Peeters C."/>
        </authorList>
    </citation>
    <scope>NUCLEOTIDE SEQUENCE [LARGE SCALE GENOMIC DNA]</scope>
    <source>
        <strain evidence="2 3">LMG 21510</strain>
    </source>
</reference>
<sequence>MRTGGAATAPPSAKHNAGRRRGPEAPLTSGVVCSAVGFRGGRARAEPYAACTASSALLNVALGRITALTLLRSGK</sequence>
<organism evidence="2 3">
    <name type="scientific">Cupriavidus respiraculi</name>
    <dbReference type="NCBI Taxonomy" id="195930"/>
    <lineage>
        <taxon>Bacteria</taxon>
        <taxon>Pseudomonadati</taxon>
        <taxon>Pseudomonadota</taxon>
        <taxon>Betaproteobacteria</taxon>
        <taxon>Burkholderiales</taxon>
        <taxon>Burkholderiaceae</taxon>
        <taxon>Cupriavidus</taxon>
    </lineage>
</organism>
<protein>
    <submittedName>
        <fullName evidence="2">Uncharacterized protein</fullName>
    </submittedName>
</protein>
<keyword evidence="3" id="KW-1185">Reference proteome</keyword>
<evidence type="ECO:0000256" key="1">
    <source>
        <dbReference type="SAM" id="MobiDB-lite"/>
    </source>
</evidence>
<proteinExistence type="predicted"/>
<dbReference type="Proteomes" id="UP000721236">
    <property type="component" value="Unassembled WGS sequence"/>
</dbReference>
<dbReference type="EMBL" id="CAJZAH010000001">
    <property type="protein sequence ID" value="CAG9166041.1"/>
    <property type="molecule type" value="Genomic_DNA"/>
</dbReference>
<accession>A0ABM8WFD2</accession>